<feature type="signal peptide" evidence="10">
    <location>
        <begin position="1"/>
        <end position="44"/>
    </location>
</feature>
<dbReference type="Gene3D" id="2.170.130.10">
    <property type="entry name" value="TonB-dependent receptor, plug domain"/>
    <property type="match status" value="1"/>
</dbReference>
<keyword evidence="14" id="KW-1185">Reference proteome</keyword>
<reference evidence="14" key="1">
    <citation type="submission" date="2016-10" db="EMBL/GenBank/DDBJ databases">
        <authorList>
            <person name="Varghese N."/>
            <person name="Submissions S."/>
        </authorList>
    </citation>
    <scope>NUCLEOTIDE SEQUENCE [LARGE SCALE GENOMIC DNA]</scope>
    <source>
        <strain evidence="14">CCTCC 2012022</strain>
    </source>
</reference>
<dbReference type="InterPro" id="IPR000531">
    <property type="entry name" value="Beta-barrel_TonB"/>
</dbReference>
<evidence type="ECO:0000256" key="7">
    <source>
        <dbReference type="ARBA" id="ARBA00023237"/>
    </source>
</evidence>
<keyword evidence="7 8" id="KW-0998">Cell outer membrane</keyword>
<feature type="domain" description="TonB-dependent receptor plug" evidence="12">
    <location>
        <begin position="72"/>
        <end position="172"/>
    </location>
</feature>
<evidence type="ECO:0000256" key="4">
    <source>
        <dbReference type="ARBA" id="ARBA00022692"/>
    </source>
</evidence>
<dbReference type="EMBL" id="LT629780">
    <property type="protein sequence ID" value="SDU29063.1"/>
    <property type="molecule type" value="Genomic_DNA"/>
</dbReference>
<dbReference type="GO" id="GO:0009279">
    <property type="term" value="C:cell outer membrane"/>
    <property type="evidence" value="ECO:0007669"/>
    <property type="project" value="UniProtKB-SubCell"/>
</dbReference>
<evidence type="ECO:0000259" key="11">
    <source>
        <dbReference type="Pfam" id="PF00593"/>
    </source>
</evidence>
<dbReference type="NCBIfam" id="TIGR01778">
    <property type="entry name" value="TonB-copper"/>
    <property type="match status" value="1"/>
</dbReference>
<dbReference type="AlphaFoldDB" id="A0A1H2HB69"/>
<evidence type="ECO:0000256" key="9">
    <source>
        <dbReference type="RuleBase" id="RU003357"/>
    </source>
</evidence>
<keyword evidence="3 8" id="KW-1134">Transmembrane beta strand</keyword>
<keyword evidence="4 8" id="KW-0812">Transmembrane</keyword>
<evidence type="ECO:0000256" key="8">
    <source>
        <dbReference type="PROSITE-ProRule" id="PRU01360"/>
    </source>
</evidence>
<keyword evidence="5 9" id="KW-0798">TonB box</keyword>
<organism evidence="13 14">
    <name type="scientific">Geopseudomonas guangdongensis</name>
    <dbReference type="NCBI Taxonomy" id="1245526"/>
    <lineage>
        <taxon>Bacteria</taxon>
        <taxon>Pseudomonadati</taxon>
        <taxon>Pseudomonadota</taxon>
        <taxon>Gammaproteobacteria</taxon>
        <taxon>Pseudomonadales</taxon>
        <taxon>Pseudomonadaceae</taxon>
        <taxon>Geopseudomonas</taxon>
    </lineage>
</organism>
<evidence type="ECO:0000256" key="1">
    <source>
        <dbReference type="ARBA" id="ARBA00004571"/>
    </source>
</evidence>
<dbReference type="PANTHER" id="PTHR30069">
    <property type="entry name" value="TONB-DEPENDENT OUTER MEMBRANE RECEPTOR"/>
    <property type="match status" value="1"/>
</dbReference>
<dbReference type="InterPro" id="IPR039426">
    <property type="entry name" value="TonB-dep_rcpt-like"/>
</dbReference>
<dbReference type="Pfam" id="PF00593">
    <property type="entry name" value="TonB_dep_Rec_b-barrel"/>
    <property type="match status" value="1"/>
</dbReference>
<dbReference type="PANTHER" id="PTHR30069:SF49">
    <property type="entry name" value="OUTER MEMBRANE PROTEIN C"/>
    <property type="match status" value="1"/>
</dbReference>
<evidence type="ECO:0000256" key="10">
    <source>
        <dbReference type="SAM" id="SignalP"/>
    </source>
</evidence>
<protein>
    <submittedName>
        <fullName evidence="13">Iron complex outermembrane recepter protein</fullName>
    </submittedName>
</protein>
<dbReference type="OrthoDB" id="5332150at2"/>
<dbReference type="Proteomes" id="UP000243063">
    <property type="component" value="Chromosome I"/>
</dbReference>
<evidence type="ECO:0000259" key="12">
    <source>
        <dbReference type="Pfam" id="PF07715"/>
    </source>
</evidence>
<evidence type="ECO:0000256" key="6">
    <source>
        <dbReference type="ARBA" id="ARBA00023136"/>
    </source>
</evidence>
<proteinExistence type="inferred from homology"/>
<feature type="chain" id="PRO_5009275574" evidence="10">
    <location>
        <begin position="45"/>
        <end position="713"/>
    </location>
</feature>
<dbReference type="STRING" id="1245526.SAMN05216580_2229"/>
<dbReference type="InterPro" id="IPR012910">
    <property type="entry name" value="Plug_dom"/>
</dbReference>
<keyword evidence="10" id="KW-0732">Signal</keyword>
<name>A0A1H2HB69_9GAMM</name>
<evidence type="ECO:0000313" key="14">
    <source>
        <dbReference type="Proteomes" id="UP000243063"/>
    </source>
</evidence>
<dbReference type="SUPFAM" id="SSF56935">
    <property type="entry name" value="Porins"/>
    <property type="match status" value="1"/>
</dbReference>
<dbReference type="RefSeq" id="WP_090214409.1">
    <property type="nucleotide sequence ID" value="NZ_LT629780.1"/>
</dbReference>
<evidence type="ECO:0000256" key="2">
    <source>
        <dbReference type="ARBA" id="ARBA00022448"/>
    </source>
</evidence>
<dbReference type="InterPro" id="IPR010100">
    <property type="entry name" value="TonB-dep_Cu_rcpt"/>
</dbReference>
<evidence type="ECO:0000256" key="3">
    <source>
        <dbReference type="ARBA" id="ARBA00022452"/>
    </source>
</evidence>
<dbReference type="Pfam" id="PF07715">
    <property type="entry name" value="Plug"/>
    <property type="match status" value="1"/>
</dbReference>
<comment type="similarity">
    <text evidence="8 9">Belongs to the TonB-dependent receptor family.</text>
</comment>
<keyword evidence="2 8" id="KW-0813">Transport</keyword>
<sequence>MSVFARPSQAQSRLSRPFALNPFQRRWWPAHAALLGALALPLQAAEVAGGAQAADEEVAPLVVTSVAPQSPLTVVTDPRQPRQPVPASDGADYLKTIPGFAAIRNGGVNSDPVFRGMFGSRIKLLSNGGEMLGACPSRMDSPSSYISPENYDRLTVIKGPQTVLWGPGASAATVLFEREPERFDKPDYRLNASLLGGSNGRFDRSIDAAAGSQDGYARVMANRSQADDYRDGNGDSVPSRFDKWSSDVALGWTPDANTLLELTAGAGDGESRYAGRGMDGSAFKRESLGLRFEKSYIGEVFHGIEANVYYNYADHVMDNYSLRSPNPNDVMMPMRNPMASNVDRRTLGGRVAGTWRWDAFELVGGIDAQASEHRLRKAAGIDTYKSLPWAKDATFHNYGLFGELAWDLSRQQRLIGGARIDRAAAEDEREQLCNMMGMACRSNPTADRERSDTLYSGFLRYEQDLLAMPATWYAGLGHAQRFPDYWELFSAANQVGQPTAFASVNPEKTTQLDIGIQYRQGPLEAWASAYAGHVDDYILFSYGPGMNPLHTISWVDNIDARIAGAELGASYRFAPHWKGDASLAYAWGENTSGDRAMPQIPPLEARLGLTYERDDWSAAALWRVVAAQNRIAENQGNVVGKDFDRSAGFGVLSLNGAYRVSDTLKLSAGIDNLFDKAYSEHLNLAGNAGFGYAAGSRYNEPGRTLWTRVDLSF</sequence>
<evidence type="ECO:0000256" key="5">
    <source>
        <dbReference type="ARBA" id="ARBA00023077"/>
    </source>
</evidence>
<dbReference type="GO" id="GO:0015344">
    <property type="term" value="F:siderophore uptake transmembrane transporter activity"/>
    <property type="evidence" value="ECO:0007669"/>
    <property type="project" value="TreeGrafter"/>
</dbReference>
<dbReference type="InterPro" id="IPR037066">
    <property type="entry name" value="Plug_dom_sf"/>
</dbReference>
<dbReference type="Gene3D" id="2.40.170.20">
    <property type="entry name" value="TonB-dependent receptor, beta-barrel domain"/>
    <property type="match status" value="1"/>
</dbReference>
<feature type="domain" description="TonB-dependent receptor-like beta-barrel" evidence="11">
    <location>
        <begin position="224"/>
        <end position="673"/>
    </location>
</feature>
<dbReference type="GO" id="GO:0044718">
    <property type="term" value="P:siderophore transmembrane transport"/>
    <property type="evidence" value="ECO:0007669"/>
    <property type="project" value="TreeGrafter"/>
</dbReference>
<dbReference type="PROSITE" id="PS52016">
    <property type="entry name" value="TONB_DEPENDENT_REC_3"/>
    <property type="match status" value="1"/>
</dbReference>
<dbReference type="CDD" id="cd01347">
    <property type="entry name" value="ligand_gated_channel"/>
    <property type="match status" value="1"/>
</dbReference>
<comment type="subcellular location">
    <subcellularLocation>
        <location evidence="1 8">Cell outer membrane</location>
        <topology evidence="1 8">Multi-pass membrane protein</topology>
    </subcellularLocation>
</comment>
<gene>
    <name evidence="13" type="ORF">SAMN05216580_2229</name>
</gene>
<dbReference type="InterPro" id="IPR036942">
    <property type="entry name" value="Beta-barrel_TonB_sf"/>
</dbReference>
<keyword evidence="6 8" id="KW-0472">Membrane</keyword>
<accession>A0A1H2HB69</accession>
<evidence type="ECO:0000313" key="13">
    <source>
        <dbReference type="EMBL" id="SDU29063.1"/>
    </source>
</evidence>